<comment type="caution">
    <text evidence="6">Lacks conserved residue(s) required for the propagation of feature annotation.</text>
</comment>
<gene>
    <name evidence="8" type="ORF">HLASA_1969</name>
    <name evidence="7" type="ORF">HLASF_1983</name>
</gene>
<protein>
    <recommendedName>
        <fullName evidence="6">GTP-dependent dephospho-CoA kinase</fullName>
        <ecNumber evidence="6">2.7.1.237</ecNumber>
    </recommendedName>
    <alternativeName>
        <fullName evidence="6">Dephospho-coenzyme A kinase</fullName>
        <shortName evidence="6">DPCK</shortName>
    </alternativeName>
</protein>
<evidence type="ECO:0000313" key="9">
    <source>
        <dbReference type="Proteomes" id="UP000060390"/>
    </source>
</evidence>
<evidence type="ECO:0000256" key="5">
    <source>
        <dbReference type="ARBA" id="ARBA00023134"/>
    </source>
</evidence>
<evidence type="ECO:0000313" key="7">
    <source>
        <dbReference type="EMBL" id="AKH98450.1"/>
    </source>
</evidence>
<sequence length="182" mass="19286">MVRTVATLPESARGEFKDPLGPVFQDADALLDSAGTPIVAVGDVVTYHLAQSGVTPQVAVVDGISEREPVSDDIERGLPESDRRVTVTNPPGTITESLLLALDAALDAEASTLIQVDGEEDLATLPAVLLAPEGASVVYGQPGEGMVRGDVTHARRERMRELCAVLETDDRFWELVGVEAPD</sequence>
<comment type="function">
    <text evidence="6">Catalyzes the GTP-dependent phosphorylation of the 3'-hydroxyl group of dephosphocoenzyme A to form coenzyme A (CoA).</text>
</comment>
<dbReference type="AlphaFoldDB" id="A0A0F7PE15"/>
<dbReference type="EC" id="2.7.1.237" evidence="6"/>
<dbReference type="Proteomes" id="UP000069906">
    <property type="component" value="Chromosome"/>
</dbReference>
<reference evidence="8 9" key="3">
    <citation type="journal article" date="2016" name="Stand. Genomic Sci.">
        <title>Complete genome sequence of 'Halanaeroarchaeum sulfurireducens' M27-SA2, a sulfur-reducing and acetate-oxidizing haloarchaeon from the deep-sea hypersaline anoxic lake Medee.</title>
        <authorList>
            <person name="Messina E."/>
            <person name="Sorokin D.Y."/>
            <person name="Kublanov I.V."/>
            <person name="Toshchakov S."/>
            <person name="Lopatina A."/>
            <person name="Arcadi E."/>
            <person name="Smedile F."/>
            <person name="La Spada G."/>
            <person name="La Cono V."/>
            <person name="Yakimov M.M."/>
        </authorList>
    </citation>
    <scope>NUCLEOTIDE SEQUENCE [LARGE SCALE GENOMIC DNA]</scope>
    <source>
        <strain evidence="8 9">M27-SA2</strain>
    </source>
</reference>
<dbReference type="GO" id="GO:0016301">
    <property type="term" value="F:kinase activity"/>
    <property type="evidence" value="ECO:0007669"/>
    <property type="project" value="UniProtKB-UniRule"/>
</dbReference>
<dbReference type="GO" id="GO:0005525">
    <property type="term" value="F:GTP binding"/>
    <property type="evidence" value="ECO:0007669"/>
    <property type="project" value="UniProtKB-UniRule"/>
</dbReference>
<keyword evidence="2 6" id="KW-0547">Nucleotide-binding</keyword>
<evidence type="ECO:0000313" key="10">
    <source>
        <dbReference type="Proteomes" id="UP000069906"/>
    </source>
</evidence>
<feature type="binding site" evidence="6">
    <location>
        <position position="62"/>
    </location>
    <ligand>
        <name>GTP</name>
        <dbReference type="ChEBI" id="CHEBI:37565"/>
    </ligand>
</feature>
<dbReference type="PANTHER" id="PTHR40732">
    <property type="entry name" value="UPF0218 PROTEIN TK1697"/>
    <property type="match status" value="1"/>
</dbReference>
<dbReference type="Pfam" id="PF04019">
    <property type="entry name" value="DUF359"/>
    <property type="match status" value="1"/>
</dbReference>
<dbReference type="HAMAP" id="MF_00590">
    <property type="entry name" value="Dephospho_CoA_kinase_GTP_dep"/>
    <property type="match status" value="1"/>
</dbReference>
<keyword evidence="1 6" id="KW-0808">Transferase</keyword>
<dbReference type="GeneID" id="26011305"/>
<keyword evidence="4 6" id="KW-0173">Coenzyme A biosynthesis</keyword>
<dbReference type="GO" id="GO:0015937">
    <property type="term" value="P:coenzyme A biosynthetic process"/>
    <property type="evidence" value="ECO:0007669"/>
    <property type="project" value="UniProtKB-UniRule"/>
</dbReference>
<comment type="catalytic activity">
    <reaction evidence="6">
        <text>3'-dephospho-CoA + GTP = GDP + CoA + H(+)</text>
        <dbReference type="Rhea" id="RHEA:61156"/>
        <dbReference type="ChEBI" id="CHEBI:15378"/>
        <dbReference type="ChEBI" id="CHEBI:37565"/>
        <dbReference type="ChEBI" id="CHEBI:57287"/>
        <dbReference type="ChEBI" id="CHEBI:57328"/>
        <dbReference type="ChEBI" id="CHEBI:58189"/>
        <dbReference type="EC" id="2.7.1.237"/>
    </reaction>
</comment>
<keyword evidence="5 6" id="KW-0342">GTP-binding</keyword>
<reference evidence="7 10" key="1">
    <citation type="journal article" date="2015" name="ISME J.">
        <title>Elemental sulfur and acetate can support life of a novel strictly anaerobic haloarchaeon.</title>
        <authorList>
            <person name="Sorokin D.Y."/>
            <person name="Kublanov I.V."/>
            <person name="Gavrilov S.N."/>
            <person name="Rojo D."/>
            <person name="Roman P."/>
            <person name="Golyshin P.N."/>
            <person name="Slepak V.Z."/>
            <person name="Smedile F."/>
            <person name="Ferrer M."/>
            <person name="Messina E."/>
            <person name="La Cono V."/>
            <person name="Yakimov M.M."/>
        </authorList>
    </citation>
    <scope>NUCLEOTIDE SEQUENCE [LARGE SCALE GENOMIC DNA]</scope>
    <source>
        <strain evidence="7 10">HSR2</strain>
    </source>
</reference>
<dbReference type="EMBL" id="CP011564">
    <property type="protein sequence ID" value="ALG82844.1"/>
    <property type="molecule type" value="Genomic_DNA"/>
</dbReference>
<dbReference type="InterPro" id="IPR007164">
    <property type="entry name" value="GTP-dep_dephospho-CoA_kin"/>
</dbReference>
<organism evidence="7 10">
    <name type="scientific">Halanaeroarchaeum sulfurireducens</name>
    <dbReference type="NCBI Taxonomy" id="1604004"/>
    <lineage>
        <taxon>Archaea</taxon>
        <taxon>Methanobacteriati</taxon>
        <taxon>Methanobacteriota</taxon>
        <taxon>Stenosarchaea group</taxon>
        <taxon>Halobacteria</taxon>
        <taxon>Halobacteriales</taxon>
        <taxon>Halobacteriaceae</taxon>
        <taxon>Halanaeroarchaeum</taxon>
    </lineage>
</organism>
<proteinExistence type="inferred from homology"/>
<dbReference type="KEGG" id="hsu:HLASF_1983"/>
<name>A0A0F7PE15_9EURY</name>
<evidence type="ECO:0000256" key="1">
    <source>
        <dbReference type="ARBA" id="ARBA00022679"/>
    </source>
</evidence>
<evidence type="ECO:0000256" key="2">
    <source>
        <dbReference type="ARBA" id="ARBA00022741"/>
    </source>
</evidence>
<comment type="similarity">
    <text evidence="6">Belongs to the GTP-dependent DPCK family.</text>
</comment>
<keyword evidence="3 6" id="KW-0418">Kinase</keyword>
<dbReference type="RefSeq" id="WP_050049114.1">
    <property type="nucleotide sequence ID" value="NZ_CP008874.1"/>
</dbReference>
<evidence type="ECO:0000256" key="4">
    <source>
        <dbReference type="ARBA" id="ARBA00022993"/>
    </source>
</evidence>
<dbReference type="PANTHER" id="PTHR40732:SF1">
    <property type="entry name" value="GTP-DEPENDENT DEPHOSPHO-COA KINASE"/>
    <property type="match status" value="1"/>
</dbReference>
<dbReference type="UniPathway" id="UPA00241"/>
<dbReference type="PIRSF" id="PIRSF006533">
    <property type="entry name" value="UCP006533"/>
    <property type="match status" value="1"/>
</dbReference>
<dbReference type="OrthoDB" id="15447at2157"/>
<keyword evidence="10" id="KW-1185">Reference proteome</keyword>
<dbReference type="Proteomes" id="UP000060390">
    <property type="component" value="Chromosome"/>
</dbReference>
<dbReference type="PATRIC" id="fig|1604004.4.peg.2080"/>
<reference evidence="9" key="2">
    <citation type="submission" date="2015-05" db="EMBL/GenBank/DDBJ databases">
        <title>Complete genome sequence of Halanaeroarchaeum sulfurireducens type strain M27-SA2, a sulfate-reducer haloarchaeon from marine anoxic lake Medee.</title>
        <authorList>
            <person name="Messina E."/>
            <person name="Kublanov I.V."/>
            <person name="Toshchakov S."/>
            <person name="Arcadi E."/>
            <person name="La Spada G."/>
            <person name="La Cono V."/>
            <person name="Yakimov M.M."/>
        </authorList>
    </citation>
    <scope>NUCLEOTIDE SEQUENCE [LARGE SCALE GENOMIC DNA]</scope>
    <source>
        <strain evidence="9">M27-SA2</strain>
    </source>
</reference>
<evidence type="ECO:0000313" key="8">
    <source>
        <dbReference type="EMBL" id="ALG82844.1"/>
    </source>
</evidence>
<feature type="binding site" evidence="6">
    <location>
        <position position="44"/>
    </location>
    <ligand>
        <name>GTP</name>
        <dbReference type="ChEBI" id="CHEBI:37565"/>
    </ligand>
</feature>
<dbReference type="HOGENOM" id="CLU_120795_0_0_2"/>
<dbReference type="EMBL" id="CP008874">
    <property type="protein sequence ID" value="AKH98450.1"/>
    <property type="molecule type" value="Genomic_DNA"/>
</dbReference>
<comment type="pathway">
    <text evidence="6">Cofactor biosynthesis; coenzyme A biosynthesis.</text>
</comment>
<feature type="binding site" evidence="6">
    <location>
        <position position="45"/>
    </location>
    <ligand>
        <name>GTP</name>
        <dbReference type="ChEBI" id="CHEBI:37565"/>
    </ligand>
</feature>
<accession>A0A0F7PE15</accession>
<feature type="binding site" evidence="6">
    <location>
        <position position="43"/>
    </location>
    <ligand>
        <name>GTP</name>
        <dbReference type="ChEBI" id="CHEBI:37565"/>
    </ligand>
</feature>
<evidence type="ECO:0000256" key="3">
    <source>
        <dbReference type="ARBA" id="ARBA00022777"/>
    </source>
</evidence>
<dbReference type="STRING" id="1604004.HLASA_1969"/>
<dbReference type="KEGG" id="hsf:HLASA_1969"/>
<feature type="binding site" evidence="6">
    <location>
        <position position="120"/>
    </location>
    <ligand>
        <name>GTP</name>
        <dbReference type="ChEBI" id="CHEBI:37565"/>
    </ligand>
</feature>
<evidence type="ECO:0000256" key="6">
    <source>
        <dbReference type="HAMAP-Rule" id="MF_00590"/>
    </source>
</evidence>